<feature type="region of interest" description="Disordered" evidence="12">
    <location>
        <begin position="601"/>
        <end position="694"/>
    </location>
</feature>
<keyword evidence="9" id="KW-0406">Ion transport</keyword>
<feature type="transmembrane region" description="Helical" evidence="13">
    <location>
        <begin position="246"/>
        <end position="263"/>
    </location>
</feature>
<dbReference type="PANTHER" id="PTHR10027">
    <property type="entry name" value="CALCIUM-ACTIVATED POTASSIUM CHANNEL ALPHA CHAIN"/>
    <property type="match status" value="1"/>
</dbReference>
<evidence type="ECO:0000256" key="4">
    <source>
        <dbReference type="ARBA" id="ARBA00022692"/>
    </source>
</evidence>
<evidence type="ECO:0000256" key="11">
    <source>
        <dbReference type="ARBA" id="ARBA00023303"/>
    </source>
</evidence>
<dbReference type="AlphaFoldDB" id="A0A8T0GQ66"/>
<feature type="transmembrane region" description="Helical" evidence="13">
    <location>
        <begin position="118"/>
        <end position="137"/>
    </location>
</feature>
<evidence type="ECO:0000256" key="10">
    <source>
        <dbReference type="ARBA" id="ARBA00023136"/>
    </source>
</evidence>
<dbReference type="Gene3D" id="1.10.287.70">
    <property type="match status" value="1"/>
</dbReference>
<keyword evidence="5" id="KW-0631">Potassium channel</keyword>
<keyword evidence="2" id="KW-0813">Transport</keyword>
<feature type="domain" description="Ion transport" evidence="14">
    <location>
        <begin position="59"/>
        <end position="264"/>
    </location>
</feature>
<protein>
    <submittedName>
        <fullName evidence="18">Uncharacterized protein</fullName>
    </submittedName>
</protein>
<evidence type="ECO:0000256" key="3">
    <source>
        <dbReference type="ARBA" id="ARBA00022538"/>
    </source>
</evidence>
<comment type="caution">
    <text evidence="18">The sequence shown here is derived from an EMBL/GenBank/DDBJ whole genome shotgun (WGS) entry which is preliminary data.</text>
</comment>
<dbReference type="InterPro" id="IPR003929">
    <property type="entry name" value="K_chnl_BK_asu"/>
</dbReference>
<evidence type="ECO:0000256" key="2">
    <source>
        <dbReference type="ARBA" id="ARBA00022448"/>
    </source>
</evidence>
<evidence type="ECO:0000256" key="9">
    <source>
        <dbReference type="ARBA" id="ARBA00023065"/>
    </source>
</evidence>
<dbReference type="Gene3D" id="3.40.50.720">
    <property type="entry name" value="NAD(P)-binding Rossmann-like Domain"/>
    <property type="match status" value="1"/>
</dbReference>
<organism evidence="18 19">
    <name type="scientific">Ceratodon purpureus</name>
    <name type="common">Fire moss</name>
    <name type="synonym">Dicranum purpureum</name>
    <dbReference type="NCBI Taxonomy" id="3225"/>
    <lineage>
        <taxon>Eukaryota</taxon>
        <taxon>Viridiplantae</taxon>
        <taxon>Streptophyta</taxon>
        <taxon>Embryophyta</taxon>
        <taxon>Bryophyta</taxon>
        <taxon>Bryophytina</taxon>
        <taxon>Bryopsida</taxon>
        <taxon>Dicranidae</taxon>
        <taxon>Pseudoditrichales</taxon>
        <taxon>Ditrichaceae</taxon>
        <taxon>Ceratodon</taxon>
    </lineage>
</organism>
<dbReference type="GO" id="GO:0034702">
    <property type="term" value="C:monoatomic ion channel complex"/>
    <property type="evidence" value="ECO:0007669"/>
    <property type="project" value="UniProtKB-KW"/>
</dbReference>
<evidence type="ECO:0000256" key="12">
    <source>
        <dbReference type="SAM" id="MobiDB-lite"/>
    </source>
</evidence>
<evidence type="ECO:0000259" key="16">
    <source>
        <dbReference type="Pfam" id="PF21014"/>
    </source>
</evidence>
<keyword evidence="6" id="KW-0851">Voltage-gated channel</keyword>
<keyword evidence="7" id="KW-0630">Potassium</keyword>
<evidence type="ECO:0000256" key="8">
    <source>
        <dbReference type="ARBA" id="ARBA00022989"/>
    </source>
</evidence>
<dbReference type="InterPro" id="IPR005821">
    <property type="entry name" value="Ion_trans_dom"/>
</dbReference>
<evidence type="ECO:0000256" key="5">
    <source>
        <dbReference type="ARBA" id="ARBA00022826"/>
    </source>
</evidence>
<dbReference type="EMBL" id="CM026431">
    <property type="protein sequence ID" value="KAG0559142.1"/>
    <property type="molecule type" value="Genomic_DNA"/>
</dbReference>
<keyword evidence="10 13" id="KW-0472">Membrane</keyword>
<dbReference type="GO" id="GO:0005267">
    <property type="term" value="F:potassium channel activity"/>
    <property type="evidence" value="ECO:0007669"/>
    <property type="project" value="UniProtKB-KW"/>
</dbReference>
<evidence type="ECO:0000256" key="7">
    <source>
        <dbReference type="ARBA" id="ARBA00022958"/>
    </source>
</evidence>
<dbReference type="Pfam" id="PF00520">
    <property type="entry name" value="Ion_trans"/>
    <property type="match status" value="1"/>
</dbReference>
<evidence type="ECO:0000313" key="18">
    <source>
        <dbReference type="EMBL" id="KAG0559142.1"/>
    </source>
</evidence>
<evidence type="ECO:0000256" key="6">
    <source>
        <dbReference type="ARBA" id="ARBA00022882"/>
    </source>
</evidence>
<keyword evidence="3" id="KW-0633">Potassium transport</keyword>
<dbReference type="PRINTS" id="PR01449">
    <property type="entry name" value="BKCHANNELA"/>
</dbReference>
<feature type="domain" description="Ca2+-activated K+ channel Slowpoke-like C-terminal" evidence="16">
    <location>
        <begin position="987"/>
        <end position="1041"/>
    </location>
</feature>
<dbReference type="InterPro" id="IPR047871">
    <property type="entry name" value="K_chnl_Slo-like"/>
</dbReference>
<dbReference type="SUPFAM" id="SSF81324">
    <property type="entry name" value="Voltage-gated potassium channels"/>
    <property type="match status" value="1"/>
</dbReference>
<proteinExistence type="predicted"/>
<keyword evidence="4 13" id="KW-0812">Transmembrane</keyword>
<evidence type="ECO:0000259" key="15">
    <source>
        <dbReference type="Pfam" id="PF03493"/>
    </source>
</evidence>
<evidence type="ECO:0000259" key="17">
    <source>
        <dbReference type="Pfam" id="PF22614"/>
    </source>
</evidence>
<sequence>MDRKMKRTLGGLVNSKDRRKRVNASRHVLETYHESFLYGTVSPSVKIRGTLRSGWLGLFWHFLEFVLAVASGVLYVYSTYKDFNKFNWANIAQNYISLIFAIDYILRVYSESARFNYIFSFWGLIDLLSAIPIIFFARSANKNGQFLKLLQFLRIVRIISLMNKLGIVGSTVLQQILLLVTSTFTAVFLIAGILQYVEYHGATASRRAECPAEGCINFWDAIFFVIVTISTVGYGDITPKTSLGQVVAICTIIAALTIIPIQIGKITYLASRRPYGGSFNERKITNSRYIIIGGSISFQAAQECLAEFFNPTHCQDLETYPLRVTILAPFSPSFELKQLLSLYNGLVEFIEGSPIRQSDLNRVSARRASVFFLLADKDVEDRSLEDAAQMVKALAVHRYCNDIGNTTHSTRIIVEVLEPETEASAVWDFTENRGIEVICPIKFHFKMIARSCVVKGLYTFITNLFTSEIKMKSLPENSFVSEYFHSFDNEVYPLIFPKACWGMLFEEVVEFVFEKYNVVLFALDVEVMDQEIQQRVRKVFLYPKGHVIDGDDIGLVICGDLGSAYAISKYGDHEMENNRWVRKKKLGLSSKELQKYRTGAIADTHAEDSGDDTHISYDKNESIESRMRSEISTRGFSGRNSSKHGSSHHGSTEDGSTRHGSTPRESSKHGSTEDALEAGYAGAGSDDEDGGAYPRGVTLERATELLLSWPPVGASFVQPHAAVLERRQDVILHNLSERTVPVVSLPAPHILVCCQSHWPDNIFYFVKELRRPEFANPPIVILHPNEPTATQWGKVGIFHDVFFLKGSPIYELDLMRGGVLQAEKVVILGFHDASVELSGEGMEELGKAKRAVPSAQRSDVDNIVISANVERLVGMEAGVMIIDMQHTFALYYLRPKFEIQKKHVVRTDYKRNPEALVHFGPPYMEGKAVSSLLLGFLLRSSFYNRNTVSIVEQLIEGGGHTLRKGAMSYKRPGRMLQQMEAPKEFWNKSYGDLFVGLLRDKGVLALGLYRAQGTLGAPTAYVFTNPMKDTIVHDADLVYVIS</sequence>
<evidence type="ECO:0000256" key="13">
    <source>
        <dbReference type="SAM" id="Phobius"/>
    </source>
</evidence>
<dbReference type="Pfam" id="PF03493">
    <property type="entry name" value="BK_channel_a"/>
    <property type="match status" value="1"/>
</dbReference>
<feature type="compositionally biased region" description="Basic and acidic residues" evidence="12">
    <location>
        <begin position="604"/>
        <end position="631"/>
    </location>
</feature>
<feature type="transmembrane region" description="Helical" evidence="13">
    <location>
        <begin position="88"/>
        <end position="106"/>
    </location>
</feature>
<reference evidence="18" key="1">
    <citation type="submission" date="2020-06" db="EMBL/GenBank/DDBJ databases">
        <title>WGS assembly of Ceratodon purpureus strain R40.</title>
        <authorList>
            <person name="Carey S.B."/>
            <person name="Jenkins J."/>
            <person name="Shu S."/>
            <person name="Lovell J.T."/>
            <person name="Sreedasyam A."/>
            <person name="Maumus F."/>
            <person name="Tiley G.P."/>
            <person name="Fernandez-Pozo N."/>
            <person name="Barry K."/>
            <person name="Chen C."/>
            <person name="Wang M."/>
            <person name="Lipzen A."/>
            <person name="Daum C."/>
            <person name="Saski C.A."/>
            <person name="Payton A.C."/>
            <person name="Mcbreen J.C."/>
            <person name="Conrad R.E."/>
            <person name="Kollar L.M."/>
            <person name="Olsson S."/>
            <person name="Huttunen S."/>
            <person name="Landis J.B."/>
            <person name="Wickett N.J."/>
            <person name="Johnson M.G."/>
            <person name="Rensing S.A."/>
            <person name="Grimwood J."/>
            <person name="Schmutz J."/>
            <person name="Mcdaniel S.F."/>
        </authorList>
    </citation>
    <scope>NUCLEOTIDE SEQUENCE</scope>
    <source>
        <strain evidence="18">R40</strain>
    </source>
</reference>
<name>A0A8T0GQ66_CERPU</name>
<dbReference type="InterPro" id="IPR027359">
    <property type="entry name" value="Volt_channel_dom_sf"/>
</dbReference>
<dbReference type="Gene3D" id="1.20.120.350">
    <property type="entry name" value="Voltage-gated potassium channels. Chain C"/>
    <property type="match status" value="1"/>
</dbReference>
<evidence type="ECO:0000313" key="19">
    <source>
        <dbReference type="Proteomes" id="UP000822688"/>
    </source>
</evidence>
<dbReference type="PANTHER" id="PTHR10027:SF39">
    <property type="entry name" value="CALCIUM-ACTIVATED POTASSIUM CHANNEL BK ALPHA SUBUNIT DOMAIN-CONTAINING PROTEIN"/>
    <property type="match status" value="1"/>
</dbReference>
<dbReference type="OrthoDB" id="1904634at2759"/>
<feature type="transmembrane region" description="Helical" evidence="13">
    <location>
        <begin position="55"/>
        <end position="76"/>
    </location>
</feature>
<keyword evidence="11" id="KW-0407">Ion channel</keyword>
<dbReference type="Pfam" id="PF21014">
    <property type="entry name" value="Slowpoke_C"/>
    <property type="match status" value="1"/>
</dbReference>
<dbReference type="Proteomes" id="UP000822688">
    <property type="component" value="Chromosome 10"/>
</dbReference>
<accession>A0A8T0GQ66</accession>
<comment type="subcellular location">
    <subcellularLocation>
        <location evidence="1">Membrane</location>
        <topology evidence="1">Multi-pass membrane protein</topology>
    </subcellularLocation>
</comment>
<dbReference type="InterPro" id="IPR048735">
    <property type="entry name" value="Slowpoke-like_C"/>
</dbReference>
<dbReference type="InterPro" id="IPR003148">
    <property type="entry name" value="RCK_N"/>
</dbReference>
<feature type="transmembrane region" description="Helical" evidence="13">
    <location>
        <begin position="216"/>
        <end position="234"/>
    </location>
</feature>
<feature type="transmembrane region" description="Helical" evidence="13">
    <location>
        <begin position="176"/>
        <end position="196"/>
    </location>
</feature>
<keyword evidence="19" id="KW-1185">Reference proteome</keyword>
<evidence type="ECO:0000256" key="1">
    <source>
        <dbReference type="ARBA" id="ARBA00004141"/>
    </source>
</evidence>
<gene>
    <name evidence="18" type="ORF">KC19_10G082400</name>
</gene>
<evidence type="ECO:0000259" key="14">
    <source>
        <dbReference type="Pfam" id="PF00520"/>
    </source>
</evidence>
<feature type="domain" description="RCK N-terminal" evidence="17">
    <location>
        <begin position="287"/>
        <end position="403"/>
    </location>
</feature>
<dbReference type="Pfam" id="PF22614">
    <property type="entry name" value="Slo-like_RCK"/>
    <property type="match status" value="2"/>
</dbReference>
<feature type="domain" description="Calcium-activated potassium channel BK alpha subunit" evidence="15">
    <location>
        <begin position="436"/>
        <end position="523"/>
    </location>
</feature>
<feature type="domain" description="RCK N-terminal" evidence="17">
    <location>
        <begin position="748"/>
        <end position="871"/>
    </location>
</feature>
<keyword evidence="8 13" id="KW-1133">Transmembrane helix</keyword>